<protein>
    <submittedName>
        <fullName evidence="2">Uncharacterized protein</fullName>
    </submittedName>
</protein>
<feature type="region of interest" description="Disordered" evidence="1">
    <location>
        <begin position="1"/>
        <end position="21"/>
    </location>
</feature>
<dbReference type="AlphaFoldDB" id="A0A252EII5"/>
<evidence type="ECO:0000313" key="3">
    <source>
        <dbReference type="Proteomes" id="UP000195072"/>
    </source>
</evidence>
<dbReference type="Proteomes" id="UP000195072">
    <property type="component" value="Unassembled WGS sequence"/>
</dbReference>
<gene>
    <name evidence="2" type="ORF">HK16_10970</name>
</gene>
<reference evidence="2 3" key="1">
    <citation type="submission" date="2014-06" db="EMBL/GenBank/DDBJ databases">
        <authorList>
            <person name="Ju J."/>
            <person name="Zhang J."/>
        </authorList>
    </citation>
    <scope>NUCLEOTIDE SEQUENCE [LARGE SCALE GENOMIC DNA]</scope>
    <source>
        <strain evidence="2">DmL_050</strain>
    </source>
</reference>
<organism evidence="2 3">
    <name type="scientific">Acetobacter senegalensis</name>
    <dbReference type="NCBI Taxonomy" id="446692"/>
    <lineage>
        <taxon>Bacteria</taxon>
        <taxon>Pseudomonadati</taxon>
        <taxon>Pseudomonadota</taxon>
        <taxon>Alphaproteobacteria</taxon>
        <taxon>Acetobacterales</taxon>
        <taxon>Acetobacteraceae</taxon>
        <taxon>Acetobacter</taxon>
    </lineage>
</organism>
<name>A0A252EII5_9PROT</name>
<feature type="compositionally biased region" description="Basic and acidic residues" evidence="1">
    <location>
        <begin position="1"/>
        <end position="10"/>
    </location>
</feature>
<evidence type="ECO:0000313" key="2">
    <source>
        <dbReference type="EMBL" id="OUL66265.1"/>
    </source>
</evidence>
<sequence length="64" mass="6818">MAQGPDKEGTSCRSLQGEKSVGRRLSGCFKVCLIDLAGLFMPEQVASGAYCLRSAGGIKNYFLT</sequence>
<proteinExistence type="predicted"/>
<accession>A0A252EII5</accession>
<dbReference type="EMBL" id="JOOZ01000037">
    <property type="protein sequence ID" value="OUL66265.1"/>
    <property type="molecule type" value="Genomic_DNA"/>
</dbReference>
<comment type="caution">
    <text evidence="2">The sequence shown here is derived from an EMBL/GenBank/DDBJ whole genome shotgun (WGS) entry which is preliminary data.</text>
</comment>
<evidence type="ECO:0000256" key="1">
    <source>
        <dbReference type="SAM" id="MobiDB-lite"/>
    </source>
</evidence>